<dbReference type="Proteomes" id="UP001627154">
    <property type="component" value="Unassembled WGS sequence"/>
</dbReference>
<keyword evidence="2" id="KW-0217">Developmental protein</keyword>
<dbReference type="AlphaFoldDB" id="A0ABD2XI62"/>
<gene>
    <name evidence="10" type="ORF">TKK_002734</name>
</gene>
<dbReference type="InterPro" id="IPR001356">
    <property type="entry name" value="HD"/>
</dbReference>
<evidence type="ECO:0000313" key="11">
    <source>
        <dbReference type="Proteomes" id="UP001627154"/>
    </source>
</evidence>
<dbReference type="EMBL" id="JBJJXI010000023">
    <property type="protein sequence ID" value="KAL3404688.1"/>
    <property type="molecule type" value="Genomic_DNA"/>
</dbReference>
<comment type="caution">
    <text evidence="10">The sequence shown here is derived from an EMBL/GenBank/DDBJ whole genome shotgun (WGS) entry which is preliminary data.</text>
</comment>
<sequence>MLSPVISAAATPFGVRDILSADQEMGDMSCYQAPSDAQSHMSAPMSTDYYGYPNTLDNSWETDKPKNPILHQFPTYGSMNHVQELSQVAPPYQESSASEERNLVTSSKTELRKNQSNKRIKRKPRVLFSQTQVSELERRFKQQRYLSASEREVLAQSLKLSSTQVKIWFQNRRYKNKRAHIEEAEKGLTEKNQSLKKIPVPVLIKDGKPRSQDTWNSSYWQANNSPCPESSVNPIASDYPRTAPIQEYKMLEHQQMSSDYQPDYINRTNPIANVENQRPALSMDYRQNYTGDVMPFPDMRNIVPEVKTPEMRTANVPPDYSYHNYVTQPTYQMPYYNYVETTTADQNFQRLY</sequence>
<evidence type="ECO:0000256" key="7">
    <source>
        <dbReference type="RuleBase" id="RU000682"/>
    </source>
</evidence>
<dbReference type="InterPro" id="IPR017970">
    <property type="entry name" value="Homeobox_CS"/>
</dbReference>
<dbReference type="PANTHER" id="PTHR24340:SF41">
    <property type="entry name" value="MUSCLE-SPECIFIC HOMEOBOX PROTEIN TINMAN-RELATED"/>
    <property type="match status" value="1"/>
</dbReference>
<keyword evidence="4 6" id="KW-0371">Homeobox</keyword>
<dbReference type="PRINTS" id="PR00024">
    <property type="entry name" value="HOMEOBOX"/>
</dbReference>
<accession>A0ABD2XI62</accession>
<name>A0ABD2XI62_9HYME</name>
<dbReference type="Gene3D" id="1.10.10.60">
    <property type="entry name" value="Homeodomain-like"/>
    <property type="match status" value="1"/>
</dbReference>
<evidence type="ECO:0000313" key="10">
    <source>
        <dbReference type="EMBL" id="KAL3404688.1"/>
    </source>
</evidence>
<feature type="domain" description="Homeobox" evidence="9">
    <location>
        <begin position="119"/>
        <end position="179"/>
    </location>
</feature>
<dbReference type="GO" id="GO:0005634">
    <property type="term" value="C:nucleus"/>
    <property type="evidence" value="ECO:0007669"/>
    <property type="project" value="UniProtKB-SubCell"/>
</dbReference>
<dbReference type="Pfam" id="PF00046">
    <property type="entry name" value="Homeodomain"/>
    <property type="match status" value="1"/>
</dbReference>
<feature type="DNA-binding region" description="Homeobox" evidence="6">
    <location>
        <begin position="121"/>
        <end position="180"/>
    </location>
</feature>
<evidence type="ECO:0000256" key="2">
    <source>
        <dbReference type="ARBA" id="ARBA00022473"/>
    </source>
</evidence>
<evidence type="ECO:0000256" key="4">
    <source>
        <dbReference type="ARBA" id="ARBA00023155"/>
    </source>
</evidence>
<feature type="region of interest" description="Disordered" evidence="8">
    <location>
        <begin position="90"/>
        <end position="123"/>
    </location>
</feature>
<dbReference type="InterPro" id="IPR009057">
    <property type="entry name" value="Homeodomain-like_sf"/>
</dbReference>
<evidence type="ECO:0000256" key="8">
    <source>
        <dbReference type="SAM" id="MobiDB-lite"/>
    </source>
</evidence>
<keyword evidence="5 6" id="KW-0539">Nucleus</keyword>
<dbReference type="PANTHER" id="PTHR24340">
    <property type="entry name" value="HOMEOBOX PROTEIN NKX"/>
    <property type="match status" value="1"/>
</dbReference>
<proteinExistence type="predicted"/>
<dbReference type="SMART" id="SM00389">
    <property type="entry name" value="HOX"/>
    <property type="match status" value="1"/>
</dbReference>
<dbReference type="PROSITE" id="PS50071">
    <property type="entry name" value="HOMEOBOX_2"/>
    <property type="match status" value="1"/>
</dbReference>
<evidence type="ECO:0000256" key="1">
    <source>
        <dbReference type="ARBA" id="ARBA00004123"/>
    </source>
</evidence>
<evidence type="ECO:0000256" key="3">
    <source>
        <dbReference type="ARBA" id="ARBA00023125"/>
    </source>
</evidence>
<keyword evidence="3 6" id="KW-0238">DNA-binding</keyword>
<dbReference type="SUPFAM" id="SSF46689">
    <property type="entry name" value="Homeodomain-like"/>
    <property type="match status" value="1"/>
</dbReference>
<dbReference type="GO" id="GO:0003677">
    <property type="term" value="F:DNA binding"/>
    <property type="evidence" value="ECO:0007669"/>
    <property type="project" value="UniProtKB-UniRule"/>
</dbReference>
<dbReference type="InterPro" id="IPR020479">
    <property type="entry name" value="HD_metazoa"/>
</dbReference>
<evidence type="ECO:0000256" key="6">
    <source>
        <dbReference type="PROSITE-ProRule" id="PRU00108"/>
    </source>
</evidence>
<keyword evidence="11" id="KW-1185">Reference proteome</keyword>
<protein>
    <recommendedName>
        <fullName evidence="9">Homeobox domain-containing protein</fullName>
    </recommendedName>
</protein>
<dbReference type="PROSITE" id="PS00027">
    <property type="entry name" value="HOMEOBOX_1"/>
    <property type="match status" value="1"/>
</dbReference>
<comment type="subcellular location">
    <subcellularLocation>
        <location evidence="1 6 7">Nucleus</location>
    </subcellularLocation>
</comment>
<organism evidence="10 11">
    <name type="scientific">Trichogramma kaykai</name>
    <dbReference type="NCBI Taxonomy" id="54128"/>
    <lineage>
        <taxon>Eukaryota</taxon>
        <taxon>Metazoa</taxon>
        <taxon>Ecdysozoa</taxon>
        <taxon>Arthropoda</taxon>
        <taxon>Hexapoda</taxon>
        <taxon>Insecta</taxon>
        <taxon>Pterygota</taxon>
        <taxon>Neoptera</taxon>
        <taxon>Endopterygota</taxon>
        <taxon>Hymenoptera</taxon>
        <taxon>Apocrita</taxon>
        <taxon>Proctotrupomorpha</taxon>
        <taxon>Chalcidoidea</taxon>
        <taxon>Trichogrammatidae</taxon>
        <taxon>Trichogramma</taxon>
    </lineage>
</organism>
<dbReference type="GO" id="GO:0006357">
    <property type="term" value="P:regulation of transcription by RNA polymerase II"/>
    <property type="evidence" value="ECO:0007669"/>
    <property type="project" value="UniProtKB-ARBA"/>
</dbReference>
<dbReference type="CDD" id="cd00086">
    <property type="entry name" value="homeodomain"/>
    <property type="match status" value="1"/>
</dbReference>
<evidence type="ECO:0000256" key="5">
    <source>
        <dbReference type="ARBA" id="ARBA00023242"/>
    </source>
</evidence>
<dbReference type="InterPro" id="IPR050394">
    <property type="entry name" value="Homeobox_NK-like"/>
</dbReference>
<reference evidence="10 11" key="1">
    <citation type="journal article" date="2024" name="bioRxiv">
        <title>A reference genome for Trichogramma kaykai: A tiny desert-dwelling parasitoid wasp with competing sex-ratio distorters.</title>
        <authorList>
            <person name="Culotta J."/>
            <person name="Lindsey A.R."/>
        </authorList>
    </citation>
    <scope>NUCLEOTIDE SEQUENCE [LARGE SCALE GENOMIC DNA]</scope>
    <source>
        <strain evidence="10 11">KSX58</strain>
    </source>
</reference>
<evidence type="ECO:0000259" key="9">
    <source>
        <dbReference type="PROSITE" id="PS50071"/>
    </source>
</evidence>